<dbReference type="InterPro" id="IPR001148">
    <property type="entry name" value="CA_dom"/>
</dbReference>
<dbReference type="Proteomes" id="UP000256970">
    <property type="component" value="Unassembled WGS sequence"/>
</dbReference>
<dbReference type="EC" id="4.2.1.1" evidence="4 9"/>
<dbReference type="InterPro" id="IPR023561">
    <property type="entry name" value="Carbonic_anhydrase_a-class"/>
</dbReference>
<accession>A0A383WA83</accession>
<dbReference type="STRING" id="3088.A0A383WA83"/>
<dbReference type="PANTHER" id="PTHR18952">
    <property type="entry name" value="CARBONIC ANHYDRASE"/>
    <property type="match status" value="1"/>
</dbReference>
<dbReference type="Pfam" id="PF00194">
    <property type="entry name" value="Carb_anhydrase"/>
    <property type="match status" value="1"/>
</dbReference>
<keyword evidence="6 9" id="KW-0862">Zinc</keyword>
<dbReference type="InterPro" id="IPR041891">
    <property type="entry name" value="Alpha_CA_prokaryot-like"/>
</dbReference>
<dbReference type="PROSITE" id="PS00162">
    <property type="entry name" value="ALPHA_CA_1"/>
    <property type="match status" value="1"/>
</dbReference>
<keyword evidence="5 9" id="KW-0479">Metal-binding</keyword>
<evidence type="ECO:0000256" key="9">
    <source>
        <dbReference type="RuleBase" id="RU367011"/>
    </source>
</evidence>
<comment type="function">
    <text evidence="2 9">Reversible hydration of carbon dioxide.</text>
</comment>
<proteinExistence type="inferred from homology"/>
<dbReference type="InterPro" id="IPR036398">
    <property type="entry name" value="CA_dom_sf"/>
</dbReference>
<evidence type="ECO:0000313" key="13">
    <source>
        <dbReference type="Proteomes" id="UP000256970"/>
    </source>
</evidence>
<dbReference type="GO" id="GO:0008270">
    <property type="term" value="F:zinc ion binding"/>
    <property type="evidence" value="ECO:0007669"/>
    <property type="project" value="UniProtKB-UniRule"/>
</dbReference>
<comment type="similarity">
    <text evidence="3 9">Belongs to the alpha-carbonic anhydrase family.</text>
</comment>
<evidence type="ECO:0000256" key="6">
    <source>
        <dbReference type="ARBA" id="ARBA00022833"/>
    </source>
</evidence>
<evidence type="ECO:0000259" key="10">
    <source>
        <dbReference type="PROSITE" id="PS51144"/>
    </source>
</evidence>
<dbReference type="SUPFAM" id="SSF51069">
    <property type="entry name" value="Carbonic anhydrase"/>
    <property type="match status" value="1"/>
</dbReference>
<comment type="cofactor">
    <cofactor evidence="1 9">
        <name>Zn(2+)</name>
        <dbReference type="ChEBI" id="CHEBI:29105"/>
    </cofactor>
</comment>
<evidence type="ECO:0000256" key="7">
    <source>
        <dbReference type="ARBA" id="ARBA00023239"/>
    </source>
</evidence>
<evidence type="ECO:0000313" key="12">
    <source>
        <dbReference type="EMBL" id="SZX74545.1"/>
    </source>
</evidence>
<organism evidence="12 13">
    <name type="scientific">Tetradesmus obliquus</name>
    <name type="common">Green alga</name>
    <name type="synonym">Acutodesmus obliquus</name>
    <dbReference type="NCBI Taxonomy" id="3088"/>
    <lineage>
        <taxon>Eukaryota</taxon>
        <taxon>Viridiplantae</taxon>
        <taxon>Chlorophyta</taxon>
        <taxon>core chlorophytes</taxon>
        <taxon>Chlorophyceae</taxon>
        <taxon>CS clade</taxon>
        <taxon>Sphaeropleales</taxon>
        <taxon>Scenedesmaceae</taxon>
        <taxon>Tetradesmus</taxon>
    </lineage>
</organism>
<name>A0A383WA83_TETOB</name>
<comment type="catalytic activity">
    <reaction evidence="8 9">
        <text>hydrogencarbonate + H(+) = CO2 + H2O</text>
        <dbReference type="Rhea" id="RHEA:10748"/>
        <dbReference type="ChEBI" id="CHEBI:15377"/>
        <dbReference type="ChEBI" id="CHEBI:15378"/>
        <dbReference type="ChEBI" id="CHEBI:16526"/>
        <dbReference type="ChEBI" id="CHEBI:17544"/>
        <dbReference type="EC" id="4.2.1.1"/>
    </reaction>
</comment>
<keyword evidence="7 9" id="KW-0456">Lyase</keyword>
<dbReference type="EMBL" id="FNXT01001217">
    <property type="protein sequence ID" value="SZX74545.1"/>
    <property type="molecule type" value="Genomic_DNA"/>
</dbReference>
<reference evidence="12 13" key="1">
    <citation type="submission" date="2016-10" db="EMBL/GenBank/DDBJ databases">
        <authorList>
            <person name="Cai Z."/>
        </authorList>
    </citation>
    <scope>NUCLEOTIDE SEQUENCE [LARGE SCALE GENOMIC DNA]</scope>
</reference>
<evidence type="ECO:0000256" key="5">
    <source>
        <dbReference type="ARBA" id="ARBA00022723"/>
    </source>
</evidence>
<dbReference type="InterPro" id="IPR018338">
    <property type="entry name" value="Carbonic_anhydrase_a-class_CS"/>
</dbReference>
<dbReference type="AlphaFoldDB" id="A0A383WA83"/>
<gene>
    <name evidence="11" type="ORF">BQ4739_LOCUS12484</name>
    <name evidence="12" type="ORF">BQ4739_LOCUS14876</name>
</gene>
<sequence>MLAGSDACIQVYGTVQEGHEKSGVHFTYSYNGLNWPGEFEQCRGNKQSPILLPASGAAGKAWPAAGAKSSFSYSSLSNPTILNNGHTLMVALPADYKSAVTIPIRGDKKTATPTSIVSSSAPVSGSVEATPAQFHFHSHSEHVLAGAEYALEMHIVHFIKGDQLPACGTKGCPVVLGVMLALTNDESKVSPELRRIIEAMPLNEGDSATIKGDLNVNALLPANRTYVTYEGSLTAPPCTEGLLWHVMLTPIKISERLLTRYLEAVGDLLCGPSESVVTELAKADKYFKAPPVDKNGCRKIANGHNWRMTQPINGRPLQLGMF</sequence>
<dbReference type="Gene3D" id="3.10.200.10">
    <property type="entry name" value="Alpha carbonic anhydrase"/>
    <property type="match status" value="1"/>
</dbReference>
<dbReference type="SMART" id="SM01057">
    <property type="entry name" value="Carb_anhydrase"/>
    <property type="match status" value="1"/>
</dbReference>
<evidence type="ECO:0000313" key="11">
    <source>
        <dbReference type="EMBL" id="SZX72297.1"/>
    </source>
</evidence>
<dbReference type="CDD" id="cd03124">
    <property type="entry name" value="alpha_CA_prokaryotic_like"/>
    <property type="match status" value="1"/>
</dbReference>
<keyword evidence="13" id="KW-1185">Reference proteome</keyword>
<dbReference type="EMBL" id="FNXT01001125">
    <property type="protein sequence ID" value="SZX72297.1"/>
    <property type="molecule type" value="Genomic_DNA"/>
</dbReference>
<dbReference type="PROSITE" id="PS51144">
    <property type="entry name" value="ALPHA_CA_2"/>
    <property type="match status" value="1"/>
</dbReference>
<evidence type="ECO:0000256" key="4">
    <source>
        <dbReference type="ARBA" id="ARBA00012925"/>
    </source>
</evidence>
<evidence type="ECO:0000256" key="8">
    <source>
        <dbReference type="ARBA" id="ARBA00048348"/>
    </source>
</evidence>
<evidence type="ECO:0000256" key="2">
    <source>
        <dbReference type="ARBA" id="ARBA00002904"/>
    </source>
</evidence>
<dbReference type="PANTHER" id="PTHR18952:SF265">
    <property type="entry name" value="CARBONIC ANHYDRASE"/>
    <property type="match status" value="1"/>
</dbReference>
<protein>
    <recommendedName>
        <fullName evidence="4 9">Carbonic anhydrase</fullName>
        <ecNumber evidence="4 9">4.2.1.1</ecNumber>
    </recommendedName>
</protein>
<feature type="domain" description="Alpha-carbonic anhydrase" evidence="10">
    <location>
        <begin position="26"/>
        <end position="321"/>
    </location>
</feature>
<evidence type="ECO:0000256" key="3">
    <source>
        <dbReference type="ARBA" id="ARBA00010718"/>
    </source>
</evidence>
<evidence type="ECO:0000256" key="1">
    <source>
        <dbReference type="ARBA" id="ARBA00001947"/>
    </source>
</evidence>
<dbReference type="GO" id="GO:0004089">
    <property type="term" value="F:carbonate dehydratase activity"/>
    <property type="evidence" value="ECO:0007669"/>
    <property type="project" value="UniProtKB-UniRule"/>
</dbReference>